<keyword evidence="3" id="KW-1185">Reference proteome</keyword>
<organism evidence="2 3">
    <name type="scientific">Actinocorallia longicatena</name>
    <dbReference type="NCBI Taxonomy" id="111803"/>
    <lineage>
        <taxon>Bacteria</taxon>
        <taxon>Bacillati</taxon>
        <taxon>Actinomycetota</taxon>
        <taxon>Actinomycetes</taxon>
        <taxon>Streptosporangiales</taxon>
        <taxon>Thermomonosporaceae</taxon>
        <taxon>Actinocorallia</taxon>
    </lineage>
</organism>
<gene>
    <name evidence="2" type="ORF">GCM10010468_57780</name>
</gene>
<evidence type="ECO:0000313" key="3">
    <source>
        <dbReference type="Proteomes" id="UP001501237"/>
    </source>
</evidence>
<dbReference type="InterPro" id="IPR050583">
    <property type="entry name" value="Mycobacterial_A85_antigen"/>
</dbReference>
<accession>A0ABP6QI92</accession>
<comment type="caution">
    <text evidence="2">The sequence shown here is derived from an EMBL/GenBank/DDBJ whole genome shotgun (WGS) entry which is preliminary data.</text>
</comment>
<keyword evidence="2" id="KW-0378">Hydrolase</keyword>
<dbReference type="InterPro" id="IPR029058">
    <property type="entry name" value="AB_hydrolase_fold"/>
</dbReference>
<evidence type="ECO:0000256" key="1">
    <source>
        <dbReference type="SAM" id="SignalP"/>
    </source>
</evidence>
<keyword evidence="1" id="KW-0732">Signal</keyword>
<dbReference type="Proteomes" id="UP001501237">
    <property type="component" value="Unassembled WGS sequence"/>
</dbReference>
<dbReference type="RefSeq" id="WP_344834491.1">
    <property type="nucleotide sequence ID" value="NZ_BAAAUV010000018.1"/>
</dbReference>
<evidence type="ECO:0000313" key="2">
    <source>
        <dbReference type="EMBL" id="GAA3228435.1"/>
    </source>
</evidence>
<name>A0ABP6QI92_9ACTN</name>
<dbReference type="InterPro" id="IPR000801">
    <property type="entry name" value="Esterase-like"/>
</dbReference>
<dbReference type="Gene3D" id="3.40.50.1820">
    <property type="entry name" value="alpha/beta hydrolase"/>
    <property type="match status" value="1"/>
</dbReference>
<feature type="chain" id="PRO_5045077253" evidence="1">
    <location>
        <begin position="21"/>
        <end position="331"/>
    </location>
</feature>
<dbReference type="PANTHER" id="PTHR48098">
    <property type="entry name" value="ENTEROCHELIN ESTERASE-RELATED"/>
    <property type="match status" value="1"/>
</dbReference>
<protein>
    <submittedName>
        <fullName evidence="2">Alpha/beta hydrolase family protein</fullName>
    </submittedName>
</protein>
<sequence>MRRAAWLGVGAATVLVSALAVTIAPGGPARAQAPAADDGAHVVGERRLGARMLDLTISSPALDHEQRVRLLLPAGWKRDADRTWPTLWLLHGAFGDHATWTAETEIEKLTEKLGVIVVMPDGGACASYSDWWNGGTGGRPRWETFHLTELLQILERGYRAGGERSVAGVAGGGFGALSYAARHRGLFRAAASFSGTAHILHEIPGALDALDLRQLTMAVACPGVDWRVVWGHPHAQRPIWRQHNPYDLVTQLTGVRLYVSAGTGEPGPLDPPRTAPSASERVVHQTNAMYVEKLRKLAVPAASHFYDGTPAWPYWRRELSAALPVLLADLL</sequence>
<feature type="signal peptide" evidence="1">
    <location>
        <begin position="1"/>
        <end position="20"/>
    </location>
</feature>
<dbReference type="PANTHER" id="PTHR48098:SF1">
    <property type="entry name" value="DIACYLGLYCEROL ACYLTRANSFERASE_MYCOLYLTRANSFERASE AG85A"/>
    <property type="match status" value="1"/>
</dbReference>
<proteinExistence type="predicted"/>
<dbReference type="EMBL" id="BAAAUV010000018">
    <property type="protein sequence ID" value="GAA3228435.1"/>
    <property type="molecule type" value="Genomic_DNA"/>
</dbReference>
<dbReference type="SUPFAM" id="SSF53474">
    <property type="entry name" value="alpha/beta-Hydrolases"/>
    <property type="match status" value="1"/>
</dbReference>
<dbReference type="GO" id="GO:0016787">
    <property type="term" value="F:hydrolase activity"/>
    <property type="evidence" value="ECO:0007669"/>
    <property type="project" value="UniProtKB-KW"/>
</dbReference>
<dbReference type="Pfam" id="PF00756">
    <property type="entry name" value="Esterase"/>
    <property type="match status" value="1"/>
</dbReference>
<reference evidence="3" key="1">
    <citation type="journal article" date="2019" name="Int. J. Syst. Evol. Microbiol.">
        <title>The Global Catalogue of Microorganisms (GCM) 10K type strain sequencing project: providing services to taxonomists for standard genome sequencing and annotation.</title>
        <authorList>
            <consortium name="The Broad Institute Genomics Platform"/>
            <consortium name="The Broad Institute Genome Sequencing Center for Infectious Disease"/>
            <person name="Wu L."/>
            <person name="Ma J."/>
        </authorList>
    </citation>
    <scope>NUCLEOTIDE SEQUENCE [LARGE SCALE GENOMIC DNA]</scope>
    <source>
        <strain evidence="3">JCM 9377</strain>
    </source>
</reference>